<dbReference type="RefSeq" id="WP_256762831.1">
    <property type="nucleotide sequence ID" value="NZ_JANIGO010000001.1"/>
</dbReference>
<dbReference type="EMBL" id="JANIGO010000001">
    <property type="protein sequence ID" value="MCQ8895157.1"/>
    <property type="molecule type" value="Genomic_DNA"/>
</dbReference>
<organism evidence="1 2">
    <name type="scientific">Limnobacter humi</name>
    <dbReference type="NCBI Taxonomy" id="1778671"/>
    <lineage>
        <taxon>Bacteria</taxon>
        <taxon>Pseudomonadati</taxon>
        <taxon>Pseudomonadota</taxon>
        <taxon>Betaproteobacteria</taxon>
        <taxon>Burkholderiales</taxon>
        <taxon>Burkholderiaceae</taxon>
        <taxon>Limnobacter</taxon>
    </lineage>
</organism>
<proteinExistence type="predicted"/>
<gene>
    <name evidence="1" type="ORF">NQT62_01735</name>
</gene>
<dbReference type="SUPFAM" id="SSF69047">
    <property type="entry name" value="Hypothetical protein YjbJ"/>
    <property type="match status" value="1"/>
</dbReference>
<evidence type="ECO:0000313" key="2">
    <source>
        <dbReference type="Proteomes" id="UP001204142"/>
    </source>
</evidence>
<name>A0ABT1WCB7_9BURK</name>
<dbReference type="Gene3D" id="1.10.1470.10">
    <property type="entry name" value="YjbJ"/>
    <property type="match status" value="1"/>
</dbReference>
<comment type="caution">
    <text evidence="1">The sequence shown here is derived from an EMBL/GenBank/DDBJ whole genome shotgun (WGS) entry which is preliminary data.</text>
</comment>
<protein>
    <submittedName>
        <fullName evidence="1">CsbD family protein</fullName>
    </submittedName>
</protein>
<keyword evidence="2" id="KW-1185">Reference proteome</keyword>
<sequence>MIKKYEGKINIVMGTAKQKVGALTGNKALERDGQYQKIKGVTQDATEGAKAVVRGASKEALKQGLKGRDTLVKEINASFDKANALAQQSVREAGSQLEKALVKLNSIIKP</sequence>
<reference evidence="1 2" key="1">
    <citation type="submission" date="2022-07" db="EMBL/GenBank/DDBJ databases">
        <authorList>
            <person name="Xamxidin M."/>
            <person name="Wu M."/>
        </authorList>
    </citation>
    <scope>NUCLEOTIDE SEQUENCE [LARGE SCALE GENOMIC DNA]</scope>
    <source>
        <strain evidence="1 2">NBRC 111650</strain>
    </source>
</reference>
<accession>A0ABT1WCB7</accession>
<evidence type="ECO:0000313" key="1">
    <source>
        <dbReference type="EMBL" id="MCQ8895157.1"/>
    </source>
</evidence>
<dbReference type="InterPro" id="IPR036629">
    <property type="entry name" value="YjbJ_sf"/>
</dbReference>
<dbReference type="Proteomes" id="UP001204142">
    <property type="component" value="Unassembled WGS sequence"/>
</dbReference>